<dbReference type="Gene3D" id="1.10.3860.10">
    <property type="entry name" value="Sodium:dicarboxylate symporter"/>
    <property type="match status" value="1"/>
</dbReference>
<keyword evidence="2" id="KW-0813">Transport</keyword>
<evidence type="ECO:0000256" key="5">
    <source>
        <dbReference type="ARBA" id="ARBA00023136"/>
    </source>
</evidence>
<dbReference type="PANTHER" id="PTHR11958">
    <property type="entry name" value="SODIUM/DICARBOXYLATE SYMPORTER-RELATED"/>
    <property type="match status" value="1"/>
</dbReference>
<feature type="non-terminal residue" evidence="8">
    <location>
        <position position="1"/>
    </location>
</feature>
<evidence type="ECO:0000256" key="2">
    <source>
        <dbReference type="ARBA" id="ARBA00022448"/>
    </source>
</evidence>
<dbReference type="InterPro" id="IPR036458">
    <property type="entry name" value="Na:dicarbo_symporter_sf"/>
</dbReference>
<evidence type="ECO:0000256" key="7">
    <source>
        <dbReference type="SAM" id="Phobius"/>
    </source>
</evidence>
<comment type="subcellular location">
    <subcellularLocation>
        <location evidence="1">Membrane</location>
        <topology evidence="1">Multi-pass membrane protein</topology>
    </subcellularLocation>
</comment>
<evidence type="ECO:0000313" key="8">
    <source>
        <dbReference type="EMBL" id="SVD74792.1"/>
    </source>
</evidence>
<evidence type="ECO:0000256" key="4">
    <source>
        <dbReference type="ARBA" id="ARBA00022989"/>
    </source>
</evidence>
<dbReference type="GO" id="GO:0015293">
    <property type="term" value="F:symporter activity"/>
    <property type="evidence" value="ECO:0007669"/>
    <property type="project" value="InterPro"/>
</dbReference>
<dbReference type="EMBL" id="UINC01170647">
    <property type="protein sequence ID" value="SVD74792.1"/>
    <property type="molecule type" value="Genomic_DNA"/>
</dbReference>
<gene>
    <name evidence="8" type="ORF">METZ01_LOCUS427646</name>
</gene>
<dbReference type="SUPFAM" id="SSF118215">
    <property type="entry name" value="Proton glutamate symport protein"/>
    <property type="match status" value="1"/>
</dbReference>
<feature type="coiled-coil region" evidence="6">
    <location>
        <begin position="29"/>
        <end position="56"/>
    </location>
</feature>
<proteinExistence type="predicted"/>
<dbReference type="PANTHER" id="PTHR11958:SF63">
    <property type="entry name" value="AMINO ACID TRANSPORTER"/>
    <property type="match status" value="1"/>
</dbReference>
<feature type="transmembrane region" description="Helical" evidence="7">
    <location>
        <begin position="126"/>
        <end position="144"/>
    </location>
</feature>
<dbReference type="GO" id="GO:0016020">
    <property type="term" value="C:membrane"/>
    <property type="evidence" value="ECO:0007669"/>
    <property type="project" value="UniProtKB-SubCell"/>
</dbReference>
<accession>A0A382XUJ1</accession>
<dbReference type="InterPro" id="IPR001991">
    <property type="entry name" value="Na-dicarboxylate_symporter"/>
</dbReference>
<feature type="transmembrane region" description="Helical" evidence="7">
    <location>
        <begin position="88"/>
        <end position="106"/>
    </location>
</feature>
<evidence type="ECO:0000256" key="3">
    <source>
        <dbReference type="ARBA" id="ARBA00022692"/>
    </source>
</evidence>
<keyword evidence="4 7" id="KW-1133">Transmembrane helix</keyword>
<keyword evidence="3 7" id="KW-0812">Transmembrane</keyword>
<protein>
    <recommendedName>
        <fullName evidence="9">Amino acid transporter</fullName>
    </recommendedName>
</protein>
<name>A0A382XUJ1_9ZZZZ</name>
<feature type="non-terminal residue" evidence="8">
    <location>
        <position position="268"/>
    </location>
</feature>
<keyword evidence="6" id="KW-0175">Coiled coil</keyword>
<evidence type="ECO:0000256" key="6">
    <source>
        <dbReference type="SAM" id="Coils"/>
    </source>
</evidence>
<feature type="transmembrane region" description="Helical" evidence="7">
    <location>
        <begin position="165"/>
        <end position="188"/>
    </location>
</feature>
<dbReference type="InterPro" id="IPR050746">
    <property type="entry name" value="DAACS"/>
</dbReference>
<sequence length="268" mass="28996">AAVGYYMSTTLLAVLTGVLMFNLVNPGANMNAESVKQRLEEKSKDLEHEMGVVQETKKEGASIGALAEKLLLMLVTDNLLESMVNMKLLPLIVFSIVFAGMLTTLGKRSQAIGDLVVSANDALLEFILLLIKVAPLGIFCMVTAKFGTAFAKGTFVEEMTQLAKYMTTVLGGLGIHFLVTLPLILWITTKRNPYLFMKQMFDALMMAFSTASSAATLPVTMECAEQNAKVSRRSIDFVLPLGATINMDGTALYEAAAALFIANVYALT</sequence>
<feature type="transmembrane region" description="Helical" evidence="7">
    <location>
        <begin position="6"/>
        <end position="24"/>
    </location>
</feature>
<reference evidence="8" key="1">
    <citation type="submission" date="2018-05" db="EMBL/GenBank/DDBJ databases">
        <authorList>
            <person name="Lanie J.A."/>
            <person name="Ng W.-L."/>
            <person name="Kazmierczak K.M."/>
            <person name="Andrzejewski T.M."/>
            <person name="Davidsen T.M."/>
            <person name="Wayne K.J."/>
            <person name="Tettelin H."/>
            <person name="Glass J.I."/>
            <person name="Rusch D."/>
            <person name="Podicherti R."/>
            <person name="Tsui H.-C.T."/>
            <person name="Winkler M.E."/>
        </authorList>
    </citation>
    <scope>NUCLEOTIDE SEQUENCE</scope>
</reference>
<evidence type="ECO:0008006" key="9">
    <source>
        <dbReference type="Google" id="ProtNLM"/>
    </source>
</evidence>
<keyword evidence="5 7" id="KW-0472">Membrane</keyword>
<dbReference type="AlphaFoldDB" id="A0A382XUJ1"/>
<dbReference type="Pfam" id="PF00375">
    <property type="entry name" value="SDF"/>
    <property type="match status" value="1"/>
</dbReference>
<organism evidence="8">
    <name type="scientific">marine metagenome</name>
    <dbReference type="NCBI Taxonomy" id="408172"/>
    <lineage>
        <taxon>unclassified sequences</taxon>
        <taxon>metagenomes</taxon>
        <taxon>ecological metagenomes</taxon>
    </lineage>
</organism>
<evidence type="ECO:0000256" key="1">
    <source>
        <dbReference type="ARBA" id="ARBA00004141"/>
    </source>
</evidence>